<dbReference type="GeneID" id="90768119"/>
<gene>
    <name evidence="2" type="ORF">E0E05_12495</name>
</gene>
<dbReference type="EMBL" id="CP036532">
    <property type="protein sequence ID" value="QBK31350.1"/>
    <property type="molecule type" value="Genomic_DNA"/>
</dbReference>
<evidence type="ECO:0000313" key="2">
    <source>
        <dbReference type="EMBL" id="QBK31350.1"/>
    </source>
</evidence>
<feature type="domain" description="Co-chaperone DjlA N-terminal" evidence="1">
    <location>
        <begin position="32"/>
        <end position="137"/>
    </location>
</feature>
<dbReference type="InterPro" id="IPR029024">
    <property type="entry name" value="TerB-like"/>
</dbReference>
<proteinExistence type="predicted"/>
<dbReference type="InterPro" id="IPR007791">
    <property type="entry name" value="DjlA_N"/>
</dbReference>
<reference evidence="2 3" key="1">
    <citation type="journal article" date="2017" name="Int. J. Syst. Evol. Microbiol.">
        <title>Roseitalea porphyridii gen. nov., sp. nov., isolated from a red alga, and reclassification of Hoeflea suaedae Chung et al. 2013 as Pseudohoeflea suaedae gen. nov., comb. nov.</title>
        <authorList>
            <person name="Hyeon J.W."/>
            <person name="Jeong S.E."/>
            <person name="Baek K."/>
            <person name="Jeon C.O."/>
        </authorList>
    </citation>
    <scope>NUCLEOTIDE SEQUENCE [LARGE SCALE GENOMIC DNA]</scope>
    <source>
        <strain evidence="2 3">MA7-20</strain>
    </source>
</reference>
<organism evidence="2 3">
    <name type="scientific">Roseitalea porphyridii</name>
    <dbReference type="NCBI Taxonomy" id="1852022"/>
    <lineage>
        <taxon>Bacteria</taxon>
        <taxon>Pseudomonadati</taxon>
        <taxon>Pseudomonadota</taxon>
        <taxon>Alphaproteobacteria</taxon>
        <taxon>Hyphomicrobiales</taxon>
        <taxon>Ahrensiaceae</taxon>
        <taxon>Roseitalea</taxon>
    </lineage>
</organism>
<sequence length="141" mass="15825">MAGGIIDTIRSMLDRERNVRLVASDPALTAELLLLFRVILADGDVRGEELAMFKRICAEAFGLDPEAMDGVYQYLQDYAYETTDAQSSAVFLEMPLERRKALLDHMIAIAESDHAVDDKELRLIERTADMLGFDLRETRGG</sequence>
<dbReference type="Pfam" id="PF05099">
    <property type="entry name" value="TerB"/>
    <property type="match status" value="1"/>
</dbReference>
<keyword evidence="3" id="KW-1185">Reference proteome</keyword>
<dbReference type="Proteomes" id="UP000293719">
    <property type="component" value="Chromosome"/>
</dbReference>
<dbReference type="Gene3D" id="1.10.3680.10">
    <property type="entry name" value="TerB-like"/>
    <property type="match status" value="1"/>
</dbReference>
<dbReference type="RefSeq" id="WP_039722656.1">
    <property type="nucleotide sequence ID" value="NZ_CP036532.1"/>
</dbReference>
<evidence type="ECO:0000259" key="1">
    <source>
        <dbReference type="Pfam" id="PF05099"/>
    </source>
</evidence>
<dbReference type="AlphaFoldDB" id="A0A4P6V492"/>
<protein>
    <recommendedName>
        <fullName evidence="1">Co-chaperone DjlA N-terminal domain-containing protein</fullName>
    </recommendedName>
</protein>
<dbReference type="CDD" id="cd07177">
    <property type="entry name" value="terB_like"/>
    <property type="match status" value="1"/>
</dbReference>
<name>A0A4P6V492_9HYPH</name>
<dbReference type="KEGG" id="rpod:E0E05_12495"/>
<accession>A0A4P6V492</accession>
<evidence type="ECO:0000313" key="3">
    <source>
        <dbReference type="Proteomes" id="UP000293719"/>
    </source>
</evidence>
<dbReference type="SUPFAM" id="SSF158682">
    <property type="entry name" value="TerB-like"/>
    <property type="match status" value="1"/>
</dbReference>
<dbReference type="OrthoDB" id="8114393at2"/>